<reference evidence="4" key="1">
    <citation type="journal article" date="2019" name="Int. J. Syst. Evol. Microbiol.">
        <title>The Global Catalogue of Microorganisms (GCM) 10K type strain sequencing project: providing services to taxonomists for standard genome sequencing and annotation.</title>
        <authorList>
            <consortium name="The Broad Institute Genomics Platform"/>
            <consortium name="The Broad Institute Genome Sequencing Center for Infectious Disease"/>
            <person name="Wu L."/>
            <person name="Ma J."/>
        </authorList>
    </citation>
    <scope>NUCLEOTIDE SEQUENCE [LARGE SCALE GENOMIC DNA]</scope>
    <source>
        <strain evidence="4">JCM 15910</strain>
    </source>
</reference>
<dbReference type="EMBL" id="BAAAFE010000007">
    <property type="protein sequence ID" value="GAA0864729.1"/>
    <property type="molecule type" value="Genomic_DNA"/>
</dbReference>
<dbReference type="PROSITE" id="PS01098">
    <property type="entry name" value="LIPASE_GDSL_SER"/>
    <property type="match status" value="1"/>
</dbReference>
<protein>
    <submittedName>
        <fullName evidence="3">Arylesterase</fullName>
    </submittedName>
</protein>
<evidence type="ECO:0000259" key="2">
    <source>
        <dbReference type="Pfam" id="PF13472"/>
    </source>
</evidence>
<organism evidence="3 4">
    <name type="scientific">Sphingopyxis soli</name>
    <dbReference type="NCBI Taxonomy" id="592051"/>
    <lineage>
        <taxon>Bacteria</taxon>
        <taxon>Pseudomonadati</taxon>
        <taxon>Pseudomonadota</taxon>
        <taxon>Alphaproteobacteria</taxon>
        <taxon>Sphingomonadales</taxon>
        <taxon>Sphingomonadaceae</taxon>
        <taxon>Sphingopyxis</taxon>
    </lineage>
</organism>
<feature type="signal peptide" evidence="1">
    <location>
        <begin position="1"/>
        <end position="23"/>
    </location>
</feature>
<dbReference type="PANTHER" id="PTHR30383:SF24">
    <property type="entry name" value="THIOESTERASE 1_PROTEASE 1_LYSOPHOSPHOLIPASE L1"/>
    <property type="match status" value="1"/>
</dbReference>
<dbReference type="Proteomes" id="UP001500738">
    <property type="component" value="Unassembled WGS sequence"/>
</dbReference>
<dbReference type="SUPFAM" id="SSF52266">
    <property type="entry name" value="SGNH hydrolase"/>
    <property type="match status" value="1"/>
</dbReference>
<dbReference type="InterPro" id="IPR036514">
    <property type="entry name" value="SGNH_hydro_sf"/>
</dbReference>
<feature type="chain" id="PRO_5045824512" evidence="1">
    <location>
        <begin position="24"/>
        <end position="237"/>
    </location>
</feature>
<keyword evidence="4" id="KW-1185">Reference proteome</keyword>
<dbReference type="PANTHER" id="PTHR30383">
    <property type="entry name" value="THIOESTERASE 1/PROTEASE 1/LYSOPHOSPHOLIPASE L1"/>
    <property type="match status" value="1"/>
</dbReference>
<evidence type="ECO:0000256" key="1">
    <source>
        <dbReference type="SAM" id="SignalP"/>
    </source>
</evidence>
<keyword evidence="1" id="KW-0732">Signal</keyword>
<feature type="domain" description="SGNH hydrolase-type esterase" evidence="2">
    <location>
        <begin position="56"/>
        <end position="219"/>
    </location>
</feature>
<proteinExistence type="predicted"/>
<sequence length="237" mass="24474">MKTAGWRSVLTYGCVAILCQPLAACGSAENPSASTNDTAASTPAPSIPANAPLIIAFGDSLYAGYQLGPKDGLAPQLQAALAEDGVVARVQNAGVSGDTTAAGRQRLTYVLDNAKAKPALVVLGLGGNDMLRGIDAAQTRANLDAMLAELKKRDIPVVLTGMVAAPNLGPEYAKKFNPIYPELAAKYGASLYPFILDNVVGHSDLMLADNIHPNAKGVKIVVEGLAPLVEDALPDAK</sequence>
<dbReference type="InterPro" id="IPR008265">
    <property type="entry name" value="Lipase_GDSL_AS"/>
</dbReference>
<comment type="caution">
    <text evidence="3">The sequence shown here is derived from an EMBL/GenBank/DDBJ whole genome shotgun (WGS) entry which is preliminary data.</text>
</comment>
<evidence type="ECO:0000313" key="3">
    <source>
        <dbReference type="EMBL" id="GAA0864729.1"/>
    </source>
</evidence>
<name>A0ABP3XGI9_9SPHN</name>
<dbReference type="InterPro" id="IPR013830">
    <property type="entry name" value="SGNH_hydro"/>
</dbReference>
<dbReference type="Gene3D" id="3.40.50.1110">
    <property type="entry name" value="SGNH hydrolase"/>
    <property type="match status" value="1"/>
</dbReference>
<accession>A0ABP3XGI9</accession>
<dbReference type="CDD" id="cd01822">
    <property type="entry name" value="Lysophospholipase_L1_like"/>
    <property type="match status" value="1"/>
</dbReference>
<dbReference type="InterPro" id="IPR051532">
    <property type="entry name" value="Ester_Hydrolysis_Enzymes"/>
</dbReference>
<gene>
    <name evidence="3" type="ORF">GCM10009115_20430</name>
</gene>
<evidence type="ECO:0000313" key="4">
    <source>
        <dbReference type="Proteomes" id="UP001500738"/>
    </source>
</evidence>
<dbReference type="Pfam" id="PF13472">
    <property type="entry name" value="Lipase_GDSL_2"/>
    <property type="match status" value="1"/>
</dbReference>
<dbReference type="RefSeq" id="WP_215349540.1">
    <property type="nucleotide sequence ID" value="NZ_BAAAFE010000007.1"/>
</dbReference>